<accession>A0A517YP62</accession>
<name>A0A517YP62_9BACT</name>
<gene>
    <name evidence="1" type="ORF">KS4_00400</name>
</gene>
<evidence type="ECO:0000313" key="1">
    <source>
        <dbReference type="EMBL" id="QDU32012.1"/>
    </source>
</evidence>
<sequence length="70" mass="7876">MCCAGHELCEVVRFGKLVLPMWRCPTSEGDGAHGLYGKRALEYAQKRVLGLFFRLSVLLSVFYCCKTVFA</sequence>
<organism evidence="1 2">
    <name type="scientific">Poriferisphaera corsica</name>
    <dbReference type="NCBI Taxonomy" id="2528020"/>
    <lineage>
        <taxon>Bacteria</taxon>
        <taxon>Pseudomonadati</taxon>
        <taxon>Planctomycetota</taxon>
        <taxon>Phycisphaerae</taxon>
        <taxon>Phycisphaerales</taxon>
        <taxon>Phycisphaeraceae</taxon>
        <taxon>Poriferisphaera</taxon>
    </lineage>
</organism>
<reference evidence="1 2" key="1">
    <citation type="submission" date="2019-02" db="EMBL/GenBank/DDBJ databases">
        <title>Deep-cultivation of Planctomycetes and their phenomic and genomic characterization uncovers novel biology.</title>
        <authorList>
            <person name="Wiegand S."/>
            <person name="Jogler M."/>
            <person name="Boedeker C."/>
            <person name="Pinto D."/>
            <person name="Vollmers J."/>
            <person name="Rivas-Marin E."/>
            <person name="Kohn T."/>
            <person name="Peeters S.H."/>
            <person name="Heuer A."/>
            <person name="Rast P."/>
            <person name="Oberbeckmann S."/>
            <person name="Bunk B."/>
            <person name="Jeske O."/>
            <person name="Meyerdierks A."/>
            <person name="Storesund J.E."/>
            <person name="Kallscheuer N."/>
            <person name="Luecker S."/>
            <person name="Lage O.M."/>
            <person name="Pohl T."/>
            <person name="Merkel B.J."/>
            <person name="Hornburger P."/>
            <person name="Mueller R.-W."/>
            <person name="Bruemmer F."/>
            <person name="Labrenz M."/>
            <person name="Spormann A.M."/>
            <person name="Op den Camp H."/>
            <person name="Overmann J."/>
            <person name="Amann R."/>
            <person name="Jetten M.S.M."/>
            <person name="Mascher T."/>
            <person name="Medema M.H."/>
            <person name="Devos D.P."/>
            <person name="Kaster A.-K."/>
            <person name="Ovreas L."/>
            <person name="Rohde M."/>
            <person name="Galperin M.Y."/>
            <person name="Jogler C."/>
        </authorList>
    </citation>
    <scope>NUCLEOTIDE SEQUENCE [LARGE SCALE GENOMIC DNA]</scope>
    <source>
        <strain evidence="1 2">KS4</strain>
    </source>
</reference>
<evidence type="ECO:0000313" key="2">
    <source>
        <dbReference type="Proteomes" id="UP000317369"/>
    </source>
</evidence>
<dbReference type="EMBL" id="CP036425">
    <property type="protein sequence ID" value="QDU32012.1"/>
    <property type="molecule type" value="Genomic_DNA"/>
</dbReference>
<dbReference type="KEGG" id="pcor:KS4_00400"/>
<dbReference type="Proteomes" id="UP000317369">
    <property type="component" value="Chromosome"/>
</dbReference>
<proteinExistence type="predicted"/>
<dbReference type="AlphaFoldDB" id="A0A517YP62"/>
<protein>
    <submittedName>
        <fullName evidence="1">Uncharacterized protein</fullName>
    </submittedName>
</protein>
<keyword evidence="2" id="KW-1185">Reference proteome</keyword>